<dbReference type="SUPFAM" id="SSF56672">
    <property type="entry name" value="DNA/RNA polymerases"/>
    <property type="match status" value="1"/>
</dbReference>
<dbReference type="Pfam" id="PF00078">
    <property type="entry name" value="RVT_1"/>
    <property type="match status" value="1"/>
</dbReference>
<dbReference type="PANTHER" id="PTHR46890:SF48">
    <property type="entry name" value="RNA-DIRECTED DNA POLYMERASE"/>
    <property type="match status" value="1"/>
</dbReference>
<evidence type="ECO:0000313" key="3">
    <source>
        <dbReference type="Proteomes" id="UP001054821"/>
    </source>
</evidence>
<dbReference type="PANTHER" id="PTHR46890">
    <property type="entry name" value="NON-LTR RETROLELEMENT REVERSE TRANSCRIPTASE-LIKE PROTEIN-RELATED"/>
    <property type="match status" value="1"/>
</dbReference>
<keyword evidence="3" id="KW-1185">Reference proteome</keyword>
<feature type="domain" description="Reverse transcriptase" evidence="1">
    <location>
        <begin position="53"/>
        <end position="140"/>
    </location>
</feature>
<dbReference type="CDD" id="cd01650">
    <property type="entry name" value="RT_nLTR_like"/>
    <property type="match status" value="1"/>
</dbReference>
<protein>
    <recommendedName>
        <fullName evidence="1">Reverse transcriptase domain-containing protein</fullName>
    </recommendedName>
</protein>
<proteinExistence type="predicted"/>
<dbReference type="EMBL" id="JAJFAZ020000006">
    <property type="protein sequence ID" value="KAI5323541.1"/>
    <property type="molecule type" value="Genomic_DNA"/>
</dbReference>
<gene>
    <name evidence="2" type="ORF">L3X38_032613</name>
</gene>
<evidence type="ECO:0000313" key="2">
    <source>
        <dbReference type="EMBL" id="KAI5323541.1"/>
    </source>
</evidence>
<name>A0AAD4YW22_PRUDU</name>
<dbReference type="InterPro" id="IPR000477">
    <property type="entry name" value="RT_dom"/>
</dbReference>
<sequence>MQNSDLTRQVTSGDVWQVVKSLHLAKSPGADGYTGSFSQQYWDVIGEDIPKITSPRKMTQWRPIALCNLVYKIISKILTVRLKGVLPVVVSLNQSAFIEERVITDNILIVHEILHSLKKEGGKGRDSMALKLDMAKAYDQGDPLSSFLFLLCAKGLLALIKKNEEDGALNGFRFYPQGISISHLFFADDFVIFCNIDEQEIHCLKNILACYEAGSGQGINFDKSSIFFGKKSHARIRKKVGDILGVKQNDGFRKYLGLNSNFGASKQRVFEDVRKKINAKLMGWSEQFLS</sequence>
<dbReference type="Proteomes" id="UP001054821">
    <property type="component" value="Chromosome 6"/>
</dbReference>
<dbReference type="InterPro" id="IPR043502">
    <property type="entry name" value="DNA/RNA_pol_sf"/>
</dbReference>
<dbReference type="InterPro" id="IPR052343">
    <property type="entry name" value="Retrotransposon-Effector_Assoc"/>
</dbReference>
<dbReference type="AlphaFoldDB" id="A0AAD4YW22"/>
<accession>A0AAD4YW22</accession>
<organism evidence="2 3">
    <name type="scientific">Prunus dulcis</name>
    <name type="common">Almond</name>
    <name type="synonym">Amygdalus dulcis</name>
    <dbReference type="NCBI Taxonomy" id="3755"/>
    <lineage>
        <taxon>Eukaryota</taxon>
        <taxon>Viridiplantae</taxon>
        <taxon>Streptophyta</taxon>
        <taxon>Embryophyta</taxon>
        <taxon>Tracheophyta</taxon>
        <taxon>Spermatophyta</taxon>
        <taxon>Magnoliopsida</taxon>
        <taxon>eudicotyledons</taxon>
        <taxon>Gunneridae</taxon>
        <taxon>Pentapetalae</taxon>
        <taxon>rosids</taxon>
        <taxon>fabids</taxon>
        <taxon>Rosales</taxon>
        <taxon>Rosaceae</taxon>
        <taxon>Amygdaloideae</taxon>
        <taxon>Amygdaleae</taxon>
        <taxon>Prunus</taxon>
    </lineage>
</organism>
<comment type="caution">
    <text evidence="2">The sequence shown here is derived from an EMBL/GenBank/DDBJ whole genome shotgun (WGS) entry which is preliminary data.</text>
</comment>
<reference evidence="2 3" key="1">
    <citation type="journal article" date="2022" name="G3 (Bethesda)">
        <title>Whole-genome sequence and methylome profiling of the almond [Prunus dulcis (Mill.) D.A. Webb] cultivar 'Nonpareil'.</title>
        <authorList>
            <person name="D'Amico-Willman K.M."/>
            <person name="Ouma W.Z."/>
            <person name="Meulia T."/>
            <person name="Sideli G.M."/>
            <person name="Gradziel T.M."/>
            <person name="Fresnedo-Ramirez J."/>
        </authorList>
    </citation>
    <scope>NUCLEOTIDE SEQUENCE [LARGE SCALE GENOMIC DNA]</scope>
    <source>
        <strain evidence="2">Clone GOH B32 T37-40</strain>
    </source>
</reference>
<evidence type="ECO:0000259" key="1">
    <source>
        <dbReference type="Pfam" id="PF00078"/>
    </source>
</evidence>